<comment type="caution">
    <text evidence="6">The sequence shown here is derived from an EMBL/GenBank/DDBJ whole genome shotgun (WGS) entry which is preliminary data.</text>
</comment>
<evidence type="ECO:0000256" key="2">
    <source>
        <dbReference type="ARBA" id="ARBA00023125"/>
    </source>
</evidence>
<dbReference type="GO" id="GO:0003700">
    <property type="term" value="F:DNA-binding transcription factor activity"/>
    <property type="evidence" value="ECO:0007669"/>
    <property type="project" value="TreeGrafter"/>
</dbReference>
<organism evidence="6 7">
    <name type="scientific">Solilutibacter silvestris</name>
    <dbReference type="NCBI Taxonomy" id="1645665"/>
    <lineage>
        <taxon>Bacteria</taxon>
        <taxon>Pseudomonadati</taxon>
        <taxon>Pseudomonadota</taxon>
        <taxon>Gammaproteobacteria</taxon>
        <taxon>Lysobacterales</taxon>
        <taxon>Lysobacteraceae</taxon>
        <taxon>Solilutibacter</taxon>
    </lineage>
</organism>
<dbReference type="PANTHER" id="PTHR30146">
    <property type="entry name" value="LACI-RELATED TRANSCRIPTIONAL REPRESSOR"/>
    <property type="match status" value="1"/>
</dbReference>
<dbReference type="InterPro" id="IPR028082">
    <property type="entry name" value="Peripla_BP_I"/>
</dbReference>
<keyword evidence="3" id="KW-0804">Transcription</keyword>
<evidence type="ECO:0000313" key="6">
    <source>
        <dbReference type="EMBL" id="PNS08813.1"/>
    </source>
</evidence>
<dbReference type="FunFam" id="3.40.50.2300:FF:000215">
    <property type="entry name" value="LacI family DNA-binding transcriptional regulator"/>
    <property type="match status" value="1"/>
</dbReference>
<evidence type="ECO:0000256" key="1">
    <source>
        <dbReference type="ARBA" id="ARBA00023015"/>
    </source>
</evidence>
<dbReference type="PANTHER" id="PTHR30146:SF153">
    <property type="entry name" value="LACTOSE OPERON REPRESSOR"/>
    <property type="match status" value="1"/>
</dbReference>
<evidence type="ECO:0000313" key="7">
    <source>
        <dbReference type="Proteomes" id="UP000236220"/>
    </source>
</evidence>
<dbReference type="Gene3D" id="1.10.260.40">
    <property type="entry name" value="lambda repressor-like DNA-binding domains"/>
    <property type="match status" value="1"/>
</dbReference>
<keyword evidence="2" id="KW-0238">DNA-binding</keyword>
<dbReference type="Pfam" id="PF00356">
    <property type="entry name" value="LacI"/>
    <property type="match status" value="1"/>
</dbReference>
<reference evidence="6 7" key="1">
    <citation type="submission" date="2017-08" db="EMBL/GenBank/DDBJ databases">
        <title>Lysobacter sylvestris genome.</title>
        <authorList>
            <person name="Zhang D.-C."/>
            <person name="Albuquerque L."/>
            <person name="Franca L."/>
            <person name="Froufe H.J.C."/>
            <person name="Barroso C."/>
            <person name="Egas C."/>
            <person name="Da Costa M."/>
            <person name="Margesin R."/>
        </authorList>
    </citation>
    <scope>NUCLEOTIDE SEQUENCE [LARGE SCALE GENOMIC DNA]</scope>
    <source>
        <strain evidence="6 7">AM20-91</strain>
    </source>
</reference>
<keyword evidence="1" id="KW-0805">Transcription regulation</keyword>
<feature type="domain" description="HTH lacI-type" evidence="5">
    <location>
        <begin position="24"/>
        <end position="78"/>
    </location>
</feature>
<dbReference type="Gene3D" id="3.40.50.2300">
    <property type="match status" value="2"/>
</dbReference>
<dbReference type="SMART" id="SM00354">
    <property type="entry name" value="HTH_LACI"/>
    <property type="match status" value="1"/>
</dbReference>
<protein>
    <submittedName>
        <fullName evidence="6">Transcriptional regulator</fullName>
    </submittedName>
</protein>
<dbReference type="SUPFAM" id="SSF47413">
    <property type="entry name" value="lambda repressor-like DNA-binding domains"/>
    <property type="match status" value="1"/>
</dbReference>
<feature type="region of interest" description="Disordered" evidence="4">
    <location>
        <begin position="331"/>
        <end position="364"/>
    </location>
</feature>
<dbReference type="InterPro" id="IPR000843">
    <property type="entry name" value="HTH_LacI"/>
</dbReference>
<dbReference type="CDD" id="cd01392">
    <property type="entry name" value="HTH_LacI"/>
    <property type="match status" value="1"/>
</dbReference>
<evidence type="ECO:0000259" key="5">
    <source>
        <dbReference type="PROSITE" id="PS50932"/>
    </source>
</evidence>
<dbReference type="Pfam" id="PF13377">
    <property type="entry name" value="Peripla_BP_3"/>
    <property type="match status" value="1"/>
</dbReference>
<dbReference type="Proteomes" id="UP000236220">
    <property type="component" value="Unassembled WGS sequence"/>
</dbReference>
<dbReference type="EMBL" id="NPZB01000001">
    <property type="protein sequence ID" value="PNS08813.1"/>
    <property type="molecule type" value="Genomic_DNA"/>
</dbReference>
<keyword evidence="7" id="KW-1185">Reference proteome</keyword>
<dbReference type="PROSITE" id="PS50932">
    <property type="entry name" value="HTH_LACI_2"/>
    <property type="match status" value="1"/>
</dbReference>
<dbReference type="GO" id="GO:0000976">
    <property type="term" value="F:transcription cis-regulatory region binding"/>
    <property type="evidence" value="ECO:0007669"/>
    <property type="project" value="TreeGrafter"/>
</dbReference>
<dbReference type="AlphaFoldDB" id="A0A2K1Q196"/>
<dbReference type="PROSITE" id="PS00356">
    <property type="entry name" value="HTH_LACI_1"/>
    <property type="match status" value="1"/>
</dbReference>
<dbReference type="InterPro" id="IPR046335">
    <property type="entry name" value="LacI/GalR-like_sensor"/>
</dbReference>
<name>A0A2K1Q196_9GAMM</name>
<evidence type="ECO:0000256" key="3">
    <source>
        <dbReference type="ARBA" id="ARBA00023163"/>
    </source>
</evidence>
<dbReference type="SUPFAM" id="SSF53822">
    <property type="entry name" value="Periplasmic binding protein-like I"/>
    <property type="match status" value="1"/>
</dbReference>
<dbReference type="PRINTS" id="PR00036">
    <property type="entry name" value="HTHLACI"/>
</dbReference>
<gene>
    <name evidence="6" type="ORF">Lysil_0442</name>
</gene>
<sequence length="364" mass="39831">MTPGVRRWDRDPRETIHPVTLRRFTIKDVAERAQVSLKTVSRVINNEAGVQASTRDRVQVAIAELDYQPDPSARSLRSAQSYAIGLMYDNPNPYYVIAVQNGVLSVCRENGYGLQIHPCDSSSPNLARELIAIAQHARLAGVVLAPPMSERNELVKELVDHGISLVRIVSAAADPQDGSACVFVDDRDAAYEITEHLIQLGHSRIGFLWGGKSHGSSWERHKGYEDALRDYGIAYDDALVIEGDYSFDDGFRGARRLLALADRPTAVFGSNDEIAAGVLAAARSSGMNVPYDLSIAGFEDSPFSKQSWPALTTARQATEEIARHAAQRLLQELRENAPKPTSSNEGFSPELVVRGSTAPPRPKA</sequence>
<proteinExistence type="predicted"/>
<dbReference type="CDD" id="cd01545">
    <property type="entry name" value="PBP1_SalR"/>
    <property type="match status" value="1"/>
</dbReference>
<accession>A0A2K1Q196</accession>
<evidence type="ECO:0000256" key="4">
    <source>
        <dbReference type="SAM" id="MobiDB-lite"/>
    </source>
</evidence>
<dbReference type="InterPro" id="IPR010982">
    <property type="entry name" value="Lambda_DNA-bd_dom_sf"/>
</dbReference>